<feature type="region of interest" description="Disordered" evidence="2">
    <location>
        <begin position="1"/>
        <end position="23"/>
    </location>
</feature>
<name>A0ABM8E0I1_9MICO</name>
<dbReference type="InterPro" id="IPR044151">
    <property type="entry name" value="ALDH_KGSADH"/>
</dbReference>
<feature type="domain" description="Aldehyde dehydrogenase" evidence="3">
    <location>
        <begin position="4"/>
        <end position="442"/>
    </location>
</feature>
<evidence type="ECO:0000313" key="4">
    <source>
        <dbReference type="EMBL" id="BDV31437.1"/>
    </source>
</evidence>
<sequence>MSRTLTTTDPRTGTRTDTGIEPTPDDAVDAIVERAVGALEQLEQHPRTWRADLLDALAASLDERRDVLVDTAAAETGLSAVRLNGELTRTTYQLRLFADAVREGGFLEAAIDHAGETPMGPQPDVRRMLVPIGPVAVFGSSNFPFAFSVPGGDTASALAAGNPVIVKAHSAHPLTSRASYEALRVGAERAGAPQGTLGIVYGQAAGSRLVGHPGVAAVGFTGSLGAATHLRAVIDERERPIPFYGELQSVNPLIVAEEALRVRGEAIATGLAGSVTGSAGQLCTKPGVAFVPAGAGADVFAAQVVAAMKDAAPGVLLNDRVLSSFRAAEKELSEAPAVESLLGSAEDLGGEGLAVEARVLRVHAAQLTPAHTVEAFGPLVLLVDYDDTAQLLGALEAVPDSLTATLHVEDDDLPTVAGILPQIAATAGRIVFNGYPTGVRVSWAQHHGGPWPATNSFHTSVGITAIRRFLRPLAWQSAPESLLPDELRDGYRGVPRRVDGVLEVAQA</sequence>
<dbReference type="SUPFAM" id="SSF53720">
    <property type="entry name" value="ALDH-like"/>
    <property type="match status" value="1"/>
</dbReference>
<dbReference type="InterPro" id="IPR016163">
    <property type="entry name" value="Ald_DH_C"/>
</dbReference>
<dbReference type="Gene3D" id="3.40.605.10">
    <property type="entry name" value="Aldehyde Dehydrogenase, Chain A, domain 1"/>
    <property type="match status" value="1"/>
</dbReference>
<evidence type="ECO:0000256" key="1">
    <source>
        <dbReference type="ARBA" id="ARBA00023002"/>
    </source>
</evidence>
<protein>
    <submittedName>
        <fullName evidence="4">Aldehyde dehydrogenase</fullName>
    </submittedName>
</protein>
<gene>
    <name evidence="4" type="ORF">Microterr_20970</name>
</gene>
<dbReference type="Gene3D" id="3.40.309.10">
    <property type="entry name" value="Aldehyde Dehydrogenase, Chain A, domain 2"/>
    <property type="match status" value="1"/>
</dbReference>
<keyword evidence="1" id="KW-0560">Oxidoreductase</keyword>
<dbReference type="PANTHER" id="PTHR43353">
    <property type="entry name" value="SUCCINATE-SEMIALDEHYDE DEHYDROGENASE, MITOCHONDRIAL"/>
    <property type="match status" value="1"/>
</dbReference>
<reference evidence="4 5" key="1">
    <citation type="submission" date="2022-12" db="EMBL/GenBank/DDBJ databases">
        <title>Microbacterium terricola strain KV-448 chromosome, complete genome.</title>
        <authorList>
            <person name="Oshima T."/>
            <person name="Moriya T."/>
            <person name="Bessho Y."/>
        </authorList>
    </citation>
    <scope>NUCLEOTIDE SEQUENCE [LARGE SCALE GENOMIC DNA]</scope>
    <source>
        <strain evidence="4 5">KV-448</strain>
    </source>
</reference>
<dbReference type="EMBL" id="AP027141">
    <property type="protein sequence ID" value="BDV31437.1"/>
    <property type="molecule type" value="Genomic_DNA"/>
</dbReference>
<evidence type="ECO:0000313" key="5">
    <source>
        <dbReference type="Proteomes" id="UP001317779"/>
    </source>
</evidence>
<dbReference type="RefSeq" id="WP_263797971.1">
    <property type="nucleotide sequence ID" value="NZ_AP027141.1"/>
</dbReference>
<organism evidence="4 5">
    <name type="scientific">Microbacterium terricola</name>
    <dbReference type="NCBI Taxonomy" id="344163"/>
    <lineage>
        <taxon>Bacteria</taxon>
        <taxon>Bacillati</taxon>
        <taxon>Actinomycetota</taxon>
        <taxon>Actinomycetes</taxon>
        <taxon>Micrococcales</taxon>
        <taxon>Microbacteriaceae</taxon>
        <taxon>Microbacterium</taxon>
    </lineage>
</organism>
<proteinExistence type="predicted"/>
<keyword evidence="5" id="KW-1185">Reference proteome</keyword>
<dbReference type="InterPro" id="IPR016161">
    <property type="entry name" value="Ald_DH/histidinol_DH"/>
</dbReference>
<evidence type="ECO:0000259" key="3">
    <source>
        <dbReference type="Pfam" id="PF00171"/>
    </source>
</evidence>
<evidence type="ECO:0000256" key="2">
    <source>
        <dbReference type="SAM" id="MobiDB-lite"/>
    </source>
</evidence>
<dbReference type="PANTHER" id="PTHR43353:SF3">
    <property type="entry name" value="ALDEHYDE DEHYDROGENASE-RELATED"/>
    <property type="match status" value="1"/>
</dbReference>
<feature type="compositionally biased region" description="Low complexity" evidence="2">
    <location>
        <begin position="1"/>
        <end position="19"/>
    </location>
</feature>
<dbReference type="InterPro" id="IPR050740">
    <property type="entry name" value="Aldehyde_DH_Superfamily"/>
</dbReference>
<dbReference type="CDD" id="cd07129">
    <property type="entry name" value="ALDH_KGSADH"/>
    <property type="match status" value="1"/>
</dbReference>
<dbReference type="InterPro" id="IPR015590">
    <property type="entry name" value="Aldehyde_DH_dom"/>
</dbReference>
<dbReference type="Proteomes" id="UP001317779">
    <property type="component" value="Chromosome"/>
</dbReference>
<dbReference type="Pfam" id="PF00171">
    <property type="entry name" value="Aldedh"/>
    <property type="match status" value="1"/>
</dbReference>
<dbReference type="InterPro" id="IPR016162">
    <property type="entry name" value="Ald_DH_N"/>
</dbReference>
<accession>A0ABM8E0I1</accession>